<evidence type="ECO:0000313" key="1">
    <source>
        <dbReference type="EMBL" id="KAB4241634.1"/>
    </source>
</evidence>
<dbReference type="EMBL" id="WCTM01000007">
    <property type="protein sequence ID" value="KAB4241634.1"/>
    <property type="molecule type" value="Genomic_DNA"/>
</dbReference>
<dbReference type="CDD" id="cd03364">
    <property type="entry name" value="TOPRIM_DnaG_primases"/>
    <property type="match status" value="1"/>
</dbReference>
<evidence type="ECO:0008006" key="3">
    <source>
        <dbReference type="Google" id="ProtNLM"/>
    </source>
</evidence>
<accession>A0A4Q5E8Q2</accession>
<sequence>MELSVQEQQYLVSEIARETGAKRDGGGKNLIVPRCPFCGKTGGKFGIYIGPETARRTPFMAHCFSCGASTRTLEQLLEAIGRMDLMVASTADIAAPLDNILLARAEQPEIDDGLVGVELPDFYKRTFRHPYLHERGFVFDDYEYFPVGSTGKLNPRYADYVIFPVIDDGATVGYVGRHIWPKADIDAYNRKAKYSGCYKILRYRNSTDNDFSRLLYNYDAIRDGKTDTVILTEGIFDVIALTRKLELYDNPHIAVVATFGKKISDVQIFKLQSKGVRTVVIGYDGDAVEAVKRTAERLKPYFEVLIADIADAGKDWDEMNEQEIYETFAYRLLTPIEYKLKKVQER</sequence>
<dbReference type="Gene3D" id="3.40.1360.10">
    <property type="match status" value="1"/>
</dbReference>
<dbReference type="Proteomes" id="UP000431575">
    <property type="component" value="Unassembled WGS sequence"/>
</dbReference>
<gene>
    <name evidence="1" type="ORF">GAP41_12890</name>
</gene>
<reference evidence="1 2" key="1">
    <citation type="journal article" date="2019" name="Nat. Med.">
        <title>A library of human gut bacterial isolates paired with longitudinal multiomics data enables mechanistic microbiome research.</title>
        <authorList>
            <person name="Poyet M."/>
            <person name="Groussin M."/>
            <person name="Gibbons S.M."/>
            <person name="Avila-Pacheco J."/>
            <person name="Jiang X."/>
            <person name="Kearney S.M."/>
            <person name="Perrotta A.R."/>
            <person name="Berdy B."/>
            <person name="Zhao S."/>
            <person name="Lieberman T.D."/>
            <person name="Swanson P.K."/>
            <person name="Smith M."/>
            <person name="Roesemann S."/>
            <person name="Alexander J.E."/>
            <person name="Rich S.A."/>
            <person name="Livny J."/>
            <person name="Vlamakis H."/>
            <person name="Clish C."/>
            <person name="Bullock K."/>
            <person name="Deik A."/>
            <person name="Scott J."/>
            <person name="Pierce K.A."/>
            <person name="Xavier R.J."/>
            <person name="Alm E.J."/>
        </authorList>
    </citation>
    <scope>NUCLEOTIDE SEQUENCE [LARGE SCALE GENOMIC DNA]</scope>
    <source>
        <strain evidence="1 2">BIOML-A6</strain>
    </source>
</reference>
<proteinExistence type="predicted"/>
<protein>
    <recommendedName>
        <fullName evidence="3">DNA primase</fullName>
    </recommendedName>
</protein>
<dbReference type="Pfam" id="PF13155">
    <property type="entry name" value="Toprim_2"/>
    <property type="match status" value="1"/>
</dbReference>
<dbReference type="SUPFAM" id="SSF56731">
    <property type="entry name" value="DNA primase core"/>
    <property type="match status" value="1"/>
</dbReference>
<name>A0A4Q5E8Q2_BACUN</name>
<organism evidence="1 2">
    <name type="scientific">Bacteroides uniformis</name>
    <dbReference type="NCBI Taxonomy" id="820"/>
    <lineage>
        <taxon>Bacteria</taxon>
        <taxon>Pseudomonadati</taxon>
        <taxon>Bacteroidota</taxon>
        <taxon>Bacteroidia</taxon>
        <taxon>Bacteroidales</taxon>
        <taxon>Bacteroidaceae</taxon>
        <taxon>Bacteroides</taxon>
    </lineage>
</organism>
<dbReference type="InterPro" id="IPR034151">
    <property type="entry name" value="TOPRIM_DnaG_bac"/>
</dbReference>
<dbReference type="RefSeq" id="WP_130081230.1">
    <property type="nucleotide sequence ID" value="NZ_RCXX01000007.1"/>
</dbReference>
<comment type="caution">
    <text evidence="1">The sequence shown here is derived from an EMBL/GenBank/DDBJ whole genome shotgun (WGS) entry which is preliminary data.</text>
</comment>
<evidence type="ECO:0000313" key="2">
    <source>
        <dbReference type="Proteomes" id="UP000431575"/>
    </source>
</evidence>
<dbReference type="AlphaFoldDB" id="A0A4Q5E8Q2"/>